<dbReference type="InterPro" id="IPR003721">
    <property type="entry name" value="Pantoate_ligase"/>
</dbReference>
<gene>
    <name evidence="13" type="primary">panC</name>
    <name evidence="14" type="ORF">C7B45_05035</name>
</gene>
<feature type="binding site" evidence="13">
    <location>
        <begin position="146"/>
        <end position="149"/>
    </location>
    <ligand>
        <name>ATP</name>
        <dbReference type="ChEBI" id="CHEBI:30616"/>
    </ligand>
</feature>
<comment type="subcellular location">
    <subcellularLocation>
        <location evidence="1 13">Cytoplasm</location>
    </subcellularLocation>
</comment>
<dbReference type="InterPro" id="IPR014729">
    <property type="entry name" value="Rossmann-like_a/b/a_fold"/>
</dbReference>
<comment type="miscellaneous">
    <text evidence="13">The reaction proceeds by a bi uni uni bi ping pong mechanism.</text>
</comment>
<evidence type="ECO:0000256" key="8">
    <source>
        <dbReference type="ARBA" id="ARBA00022655"/>
    </source>
</evidence>
<keyword evidence="7 13" id="KW-0436">Ligase</keyword>
<dbReference type="GO" id="GO:0015940">
    <property type="term" value="P:pantothenate biosynthetic process"/>
    <property type="evidence" value="ECO:0007669"/>
    <property type="project" value="UniProtKB-UniRule"/>
</dbReference>
<dbReference type="Proteomes" id="UP000241848">
    <property type="component" value="Unassembled WGS sequence"/>
</dbReference>
<feature type="binding site" evidence="13">
    <location>
        <position position="175"/>
    </location>
    <ligand>
        <name>ATP</name>
        <dbReference type="ChEBI" id="CHEBI:30616"/>
    </ligand>
</feature>
<organism evidence="14 15">
    <name type="scientific">Sulfobacillus acidophilus</name>
    <dbReference type="NCBI Taxonomy" id="53633"/>
    <lineage>
        <taxon>Bacteria</taxon>
        <taxon>Bacillati</taxon>
        <taxon>Bacillota</taxon>
        <taxon>Clostridia</taxon>
        <taxon>Eubacteriales</taxon>
        <taxon>Clostridiales Family XVII. Incertae Sedis</taxon>
        <taxon>Sulfobacillus</taxon>
    </lineage>
</organism>
<evidence type="ECO:0000256" key="4">
    <source>
        <dbReference type="ARBA" id="ARBA00012219"/>
    </source>
</evidence>
<dbReference type="GO" id="GO:0005829">
    <property type="term" value="C:cytosol"/>
    <property type="evidence" value="ECO:0007669"/>
    <property type="project" value="TreeGrafter"/>
</dbReference>
<evidence type="ECO:0000313" key="14">
    <source>
        <dbReference type="EMBL" id="PSR22890.1"/>
    </source>
</evidence>
<keyword evidence="8 13" id="KW-0566">Pantothenate biosynthesis</keyword>
<dbReference type="AlphaFoldDB" id="A0A2T2WKZ2"/>
<evidence type="ECO:0000256" key="7">
    <source>
        <dbReference type="ARBA" id="ARBA00022598"/>
    </source>
</evidence>
<comment type="caution">
    <text evidence="14">The sequence shown here is derived from an EMBL/GenBank/DDBJ whole genome shotgun (WGS) entry which is preliminary data.</text>
</comment>
<dbReference type="PANTHER" id="PTHR21299">
    <property type="entry name" value="CYTIDYLATE KINASE/PANTOATE-BETA-ALANINE LIGASE"/>
    <property type="match status" value="1"/>
</dbReference>
<dbReference type="Gene3D" id="3.40.50.620">
    <property type="entry name" value="HUPs"/>
    <property type="match status" value="1"/>
</dbReference>
<comment type="pathway">
    <text evidence="2 13">Cofactor biosynthesis; (R)-pantothenate biosynthesis; (R)-pantothenate from (R)-pantoate and beta-alanine: step 1/1.</text>
</comment>
<keyword evidence="6 13" id="KW-0963">Cytoplasm</keyword>
<name>A0A2T2WKZ2_9FIRM</name>
<dbReference type="EMBL" id="PXYV01000011">
    <property type="protein sequence ID" value="PSR22890.1"/>
    <property type="molecule type" value="Genomic_DNA"/>
</dbReference>
<dbReference type="GO" id="GO:0004592">
    <property type="term" value="F:pantoate-beta-alanine ligase activity"/>
    <property type="evidence" value="ECO:0007669"/>
    <property type="project" value="UniProtKB-UniRule"/>
</dbReference>
<keyword evidence="10 13" id="KW-0067">ATP-binding</keyword>
<dbReference type="InterPro" id="IPR042176">
    <property type="entry name" value="Pantoate_ligase_C"/>
</dbReference>
<dbReference type="NCBIfam" id="TIGR00018">
    <property type="entry name" value="panC"/>
    <property type="match status" value="1"/>
</dbReference>
<evidence type="ECO:0000313" key="15">
    <source>
        <dbReference type="Proteomes" id="UP000241848"/>
    </source>
</evidence>
<evidence type="ECO:0000256" key="10">
    <source>
        <dbReference type="ARBA" id="ARBA00022840"/>
    </source>
</evidence>
<dbReference type="FunFam" id="3.40.50.620:FF:000114">
    <property type="entry name" value="Pantothenate synthetase"/>
    <property type="match status" value="1"/>
</dbReference>
<accession>A0A2T2WKZ2</accession>
<comment type="similarity">
    <text evidence="3 13">Belongs to the pantothenate synthetase family.</text>
</comment>
<evidence type="ECO:0000256" key="9">
    <source>
        <dbReference type="ARBA" id="ARBA00022741"/>
    </source>
</evidence>
<evidence type="ECO:0000256" key="12">
    <source>
        <dbReference type="ARBA" id="ARBA00055042"/>
    </source>
</evidence>
<comment type="catalytic activity">
    <reaction evidence="11 13">
        <text>(R)-pantoate + beta-alanine + ATP = (R)-pantothenate + AMP + diphosphate + H(+)</text>
        <dbReference type="Rhea" id="RHEA:10912"/>
        <dbReference type="ChEBI" id="CHEBI:15378"/>
        <dbReference type="ChEBI" id="CHEBI:15980"/>
        <dbReference type="ChEBI" id="CHEBI:29032"/>
        <dbReference type="ChEBI" id="CHEBI:30616"/>
        <dbReference type="ChEBI" id="CHEBI:33019"/>
        <dbReference type="ChEBI" id="CHEBI:57966"/>
        <dbReference type="ChEBI" id="CHEBI:456215"/>
        <dbReference type="EC" id="6.3.2.1"/>
    </reaction>
</comment>
<dbReference type="Gene3D" id="3.30.1300.10">
    <property type="entry name" value="Pantoate-beta-alanine ligase, C-terminal domain"/>
    <property type="match status" value="1"/>
</dbReference>
<feature type="binding site" evidence="13">
    <location>
        <begin position="28"/>
        <end position="35"/>
    </location>
    <ligand>
        <name>ATP</name>
        <dbReference type="ChEBI" id="CHEBI:30616"/>
    </ligand>
</feature>
<evidence type="ECO:0000256" key="2">
    <source>
        <dbReference type="ARBA" id="ARBA00004990"/>
    </source>
</evidence>
<evidence type="ECO:0000256" key="6">
    <source>
        <dbReference type="ARBA" id="ARBA00022490"/>
    </source>
</evidence>
<proteinExistence type="inferred from homology"/>
<feature type="binding site" evidence="13">
    <location>
        <begin position="183"/>
        <end position="186"/>
    </location>
    <ligand>
        <name>ATP</name>
        <dbReference type="ChEBI" id="CHEBI:30616"/>
    </ligand>
</feature>
<dbReference type="SUPFAM" id="SSF52374">
    <property type="entry name" value="Nucleotidylyl transferase"/>
    <property type="match status" value="1"/>
</dbReference>
<feature type="binding site" evidence="13">
    <location>
        <position position="152"/>
    </location>
    <ligand>
        <name>(R)-pantoate</name>
        <dbReference type="ChEBI" id="CHEBI:15980"/>
    </ligand>
</feature>
<dbReference type="HAMAP" id="MF_00158">
    <property type="entry name" value="PanC"/>
    <property type="match status" value="1"/>
</dbReference>
<dbReference type="PANTHER" id="PTHR21299:SF1">
    <property type="entry name" value="PANTOATE--BETA-ALANINE LIGASE"/>
    <property type="match status" value="1"/>
</dbReference>
<dbReference type="GO" id="GO:0005524">
    <property type="term" value="F:ATP binding"/>
    <property type="evidence" value="ECO:0007669"/>
    <property type="project" value="UniProtKB-KW"/>
</dbReference>
<sequence>MLRTIDAMRDWAKTERQTGLRLGLVPTMGALHRGHLALVEEAQRRVNRVVVSIFVNPLQFGPAEDLAQYPRNLEDDLRQLQGLNVAAVFLPDSDEMYPGGLGVTRVTIPGLSEVLCGVTRPTHFNGVATVVAKLFHIVEPNVAVFGEKDWQQLVIIRRMVYDLNFRVSIVGVPTVRAENGLALSSRNRYLTQEELKKATALYHSLQEARQLYRQGERRRDALRRVVVDVLTNAGLSYEYIELVNPLTLQPSPEYLQGPTLVALAVHVGSARLIDNAILGREQLDEAALHGNGD</sequence>
<dbReference type="CDD" id="cd00560">
    <property type="entry name" value="PanC"/>
    <property type="match status" value="1"/>
</dbReference>
<dbReference type="Pfam" id="PF02569">
    <property type="entry name" value="Pantoate_ligase"/>
    <property type="match status" value="1"/>
</dbReference>
<evidence type="ECO:0000256" key="1">
    <source>
        <dbReference type="ARBA" id="ARBA00004496"/>
    </source>
</evidence>
<evidence type="ECO:0000256" key="5">
    <source>
        <dbReference type="ARBA" id="ARBA00014155"/>
    </source>
</evidence>
<dbReference type="EC" id="6.3.2.1" evidence="4 13"/>
<comment type="function">
    <text evidence="12 13">Catalyzes the condensation of pantoate with beta-alanine in an ATP-dependent reaction via a pantoyl-adenylate intermediate.</text>
</comment>
<feature type="active site" description="Proton donor" evidence="13">
    <location>
        <position position="35"/>
    </location>
</feature>
<dbReference type="UniPathway" id="UPA00028">
    <property type="reaction ID" value="UER00005"/>
</dbReference>
<evidence type="ECO:0000256" key="13">
    <source>
        <dbReference type="HAMAP-Rule" id="MF_00158"/>
    </source>
</evidence>
<reference evidence="14 15" key="1">
    <citation type="journal article" date="2014" name="BMC Genomics">
        <title>Comparison of environmental and isolate Sulfobacillus genomes reveals diverse carbon, sulfur, nitrogen, and hydrogen metabolisms.</title>
        <authorList>
            <person name="Justice N.B."/>
            <person name="Norman A."/>
            <person name="Brown C.T."/>
            <person name="Singh A."/>
            <person name="Thomas B.C."/>
            <person name="Banfield J.F."/>
        </authorList>
    </citation>
    <scope>NUCLEOTIDE SEQUENCE [LARGE SCALE GENOMIC DNA]</scope>
    <source>
        <strain evidence="14">AMDSBA3</strain>
    </source>
</reference>
<protein>
    <recommendedName>
        <fullName evidence="5 13">Pantothenate synthetase</fullName>
        <shortName evidence="13">PS</shortName>
        <ecNumber evidence="4 13">6.3.2.1</ecNumber>
    </recommendedName>
    <alternativeName>
        <fullName evidence="13">Pantoate--beta-alanine ligase</fullName>
    </alternativeName>
    <alternativeName>
        <fullName evidence="13">Pantoate-activating enzyme</fullName>
    </alternativeName>
</protein>
<feature type="binding site" evidence="13">
    <location>
        <position position="59"/>
    </location>
    <ligand>
        <name>(R)-pantoate</name>
        <dbReference type="ChEBI" id="CHEBI:15980"/>
    </ligand>
</feature>
<evidence type="ECO:0000256" key="11">
    <source>
        <dbReference type="ARBA" id="ARBA00048258"/>
    </source>
</evidence>
<keyword evidence="9 13" id="KW-0547">Nucleotide-binding</keyword>
<comment type="subunit">
    <text evidence="13">Homodimer.</text>
</comment>
<evidence type="ECO:0000256" key="3">
    <source>
        <dbReference type="ARBA" id="ARBA00009256"/>
    </source>
</evidence>
<feature type="binding site" evidence="13">
    <location>
        <position position="59"/>
    </location>
    <ligand>
        <name>beta-alanine</name>
        <dbReference type="ChEBI" id="CHEBI:57966"/>
    </ligand>
</feature>